<evidence type="ECO:0000313" key="4">
    <source>
        <dbReference type="EMBL" id="CAI4001927.1"/>
    </source>
</evidence>
<dbReference type="PROSITE" id="PS51375">
    <property type="entry name" value="PPR"/>
    <property type="match status" value="2"/>
</dbReference>
<feature type="region of interest" description="Disordered" evidence="3">
    <location>
        <begin position="189"/>
        <end position="208"/>
    </location>
</feature>
<accession>A0A9P1D098</accession>
<protein>
    <submittedName>
        <fullName evidence="6">Pentatricopeptide repeat-containing protein, chloroplastic</fullName>
    </submittedName>
</protein>
<dbReference type="Gene3D" id="1.25.40.10">
    <property type="entry name" value="Tetratricopeptide repeat domain"/>
    <property type="match status" value="4"/>
</dbReference>
<dbReference type="InterPro" id="IPR011990">
    <property type="entry name" value="TPR-like_helical_dom_sf"/>
</dbReference>
<dbReference type="EMBL" id="CAMXCT010003010">
    <property type="protein sequence ID" value="CAI4001927.1"/>
    <property type="molecule type" value="Genomic_DNA"/>
</dbReference>
<reference evidence="4" key="1">
    <citation type="submission" date="2022-10" db="EMBL/GenBank/DDBJ databases">
        <authorList>
            <person name="Chen Y."/>
            <person name="Dougan E. K."/>
            <person name="Chan C."/>
            <person name="Rhodes N."/>
            <person name="Thang M."/>
        </authorList>
    </citation>
    <scope>NUCLEOTIDE SEQUENCE</scope>
</reference>
<dbReference type="AlphaFoldDB" id="A0A9P1D098"/>
<feature type="repeat" description="PPR" evidence="2">
    <location>
        <begin position="42"/>
        <end position="76"/>
    </location>
</feature>
<dbReference type="Proteomes" id="UP001152797">
    <property type="component" value="Unassembled WGS sequence"/>
</dbReference>
<name>A0A9P1D098_9DINO</name>
<reference evidence="5" key="2">
    <citation type="submission" date="2024-04" db="EMBL/GenBank/DDBJ databases">
        <authorList>
            <person name="Chen Y."/>
            <person name="Shah S."/>
            <person name="Dougan E. K."/>
            <person name="Thang M."/>
            <person name="Chan C."/>
        </authorList>
    </citation>
    <scope>NUCLEOTIDE SEQUENCE [LARGE SCALE GENOMIC DNA]</scope>
</reference>
<keyword evidence="7" id="KW-1185">Reference proteome</keyword>
<evidence type="ECO:0000256" key="2">
    <source>
        <dbReference type="PROSITE-ProRule" id="PRU00708"/>
    </source>
</evidence>
<evidence type="ECO:0000313" key="5">
    <source>
        <dbReference type="EMBL" id="CAL1155302.1"/>
    </source>
</evidence>
<evidence type="ECO:0000256" key="3">
    <source>
        <dbReference type="SAM" id="MobiDB-lite"/>
    </source>
</evidence>
<proteinExistence type="predicted"/>
<dbReference type="PANTHER" id="PTHR47447:SF17">
    <property type="entry name" value="OS12G0638900 PROTEIN"/>
    <property type="match status" value="1"/>
</dbReference>
<comment type="caution">
    <text evidence="4">The sequence shown here is derived from an EMBL/GenBank/DDBJ whole genome shotgun (WGS) entry which is preliminary data.</text>
</comment>
<organism evidence="4">
    <name type="scientific">Cladocopium goreaui</name>
    <dbReference type="NCBI Taxonomy" id="2562237"/>
    <lineage>
        <taxon>Eukaryota</taxon>
        <taxon>Sar</taxon>
        <taxon>Alveolata</taxon>
        <taxon>Dinophyceae</taxon>
        <taxon>Suessiales</taxon>
        <taxon>Symbiodiniaceae</taxon>
        <taxon>Cladocopium</taxon>
    </lineage>
</organism>
<evidence type="ECO:0000313" key="7">
    <source>
        <dbReference type="Proteomes" id="UP001152797"/>
    </source>
</evidence>
<evidence type="ECO:0000256" key="1">
    <source>
        <dbReference type="ARBA" id="ARBA00022737"/>
    </source>
</evidence>
<dbReference type="PANTHER" id="PTHR47447">
    <property type="entry name" value="OS03G0856100 PROTEIN"/>
    <property type="match status" value="1"/>
</dbReference>
<gene>
    <name evidence="4" type="ORF">C1SCF055_LOCUS27920</name>
</gene>
<dbReference type="Pfam" id="PF13812">
    <property type="entry name" value="PPR_3"/>
    <property type="match status" value="1"/>
</dbReference>
<dbReference type="InterPro" id="IPR002885">
    <property type="entry name" value="PPR_rpt"/>
</dbReference>
<dbReference type="EMBL" id="CAMXCT020003010">
    <property type="protein sequence ID" value="CAL1155302.1"/>
    <property type="molecule type" value="Genomic_DNA"/>
</dbReference>
<dbReference type="EMBL" id="CAMXCT030003010">
    <property type="protein sequence ID" value="CAL4789239.1"/>
    <property type="molecule type" value="Genomic_DNA"/>
</dbReference>
<feature type="repeat" description="PPR" evidence="2">
    <location>
        <begin position="112"/>
        <end position="146"/>
    </location>
</feature>
<keyword evidence="1" id="KW-0677">Repeat</keyword>
<evidence type="ECO:0000313" key="6">
    <source>
        <dbReference type="EMBL" id="CAL4789239.1"/>
    </source>
</evidence>
<sequence length="439" mass="48462">MKDATELDLRHSRRVTAALGRSNVPKVLQVLGQMHRQEVEANVFHYSAGIHTCEKANEWQTAILLLQQMLDHRIAPDAVVCNATMSVLEKSSQWHTALDLMVQLAWLVVEADTISFNSALSGLAASKNWRDAMHLAQVMDYTGVAPSSITSNSLIDALEHWPRALQLLKQLPQRRRTLVTYNSLISACGPSDPSGRSWTQGPGAEPNGPMQSAWPLAASFLSMSSLQVQPDVISYNATISACEKSCEWRLPLHLLQHLDADVVADVVSCSGAICACQKVRDWELAHQLMWRMPHCRVGPNSFCRNSAIVAADAWPRCLQLAGDVEDLVSCNALLLTLMWPTWPMALHVLHAMPQARVQPNLSSFSTVLMSLDRWPLALQVMSRVTQMDVIGYNSLLNAHKSSGWRSACEVLTRMPSPTVLSYSCAISACELSDVANCSW</sequence>